<evidence type="ECO:0000313" key="2">
    <source>
        <dbReference type="Proteomes" id="UP000254400"/>
    </source>
</evidence>
<protein>
    <submittedName>
        <fullName evidence="1">Uncharacterized protein</fullName>
    </submittedName>
</protein>
<dbReference type="GeneID" id="93345712"/>
<organism evidence="1 2">
    <name type="scientific">Paenibacillus polymyxa</name>
    <name type="common">Bacillus polymyxa</name>
    <dbReference type="NCBI Taxonomy" id="1406"/>
    <lineage>
        <taxon>Bacteria</taxon>
        <taxon>Bacillati</taxon>
        <taxon>Bacillota</taxon>
        <taxon>Bacilli</taxon>
        <taxon>Bacillales</taxon>
        <taxon>Paenibacillaceae</taxon>
        <taxon>Paenibacillus</taxon>
    </lineage>
</organism>
<dbReference type="AlphaFoldDB" id="A0A378XYS1"/>
<dbReference type="EMBL" id="UGSC01000001">
    <property type="protein sequence ID" value="SUA69451.1"/>
    <property type="molecule type" value="Genomic_DNA"/>
</dbReference>
<evidence type="ECO:0000313" key="1">
    <source>
        <dbReference type="EMBL" id="SUA69451.1"/>
    </source>
</evidence>
<gene>
    <name evidence="1" type="ORF">NCTC10343_02309</name>
</gene>
<reference evidence="1 2" key="1">
    <citation type="submission" date="2018-06" db="EMBL/GenBank/DDBJ databases">
        <authorList>
            <consortium name="Pathogen Informatics"/>
            <person name="Doyle S."/>
        </authorList>
    </citation>
    <scope>NUCLEOTIDE SEQUENCE [LARGE SCALE GENOMIC DNA]</scope>
    <source>
        <strain evidence="1 2">NCTC10343</strain>
    </source>
</reference>
<accession>A0A378XYS1</accession>
<dbReference type="Proteomes" id="UP000254400">
    <property type="component" value="Unassembled WGS sequence"/>
</dbReference>
<name>A0A378XYS1_PAEPO</name>
<proteinExistence type="predicted"/>
<sequence>MGILVGIILTTCILTDSYFIISAIVYSQKIQILVENMQVKHVDHFNQKDKKDKQKTGGHKYD</sequence>
<dbReference type="RefSeq" id="WP_019687070.1">
    <property type="nucleotide sequence ID" value="NZ_CP036496.1"/>
</dbReference>